<dbReference type="Gene3D" id="3.90.810.10">
    <property type="entry name" value="CRIB domain"/>
    <property type="match status" value="1"/>
</dbReference>
<feature type="domain" description="CRIB" evidence="12">
    <location>
        <begin position="30"/>
        <end position="43"/>
    </location>
</feature>
<evidence type="ECO:0000256" key="5">
    <source>
        <dbReference type="ARBA" id="ARBA00022490"/>
    </source>
</evidence>
<dbReference type="KEGG" id="lgi:LOTGIDRAFT_131039"/>
<organism evidence="13 14">
    <name type="scientific">Lottia gigantea</name>
    <name type="common">Giant owl limpet</name>
    <dbReference type="NCBI Taxonomy" id="225164"/>
    <lineage>
        <taxon>Eukaryota</taxon>
        <taxon>Metazoa</taxon>
        <taxon>Spiralia</taxon>
        <taxon>Lophotrochozoa</taxon>
        <taxon>Mollusca</taxon>
        <taxon>Gastropoda</taxon>
        <taxon>Patellogastropoda</taxon>
        <taxon>Lottioidea</taxon>
        <taxon>Lottiidae</taxon>
        <taxon>Lottia</taxon>
    </lineage>
</organism>
<name>V3ZLB4_LOTGI</name>
<keyword evidence="4" id="KW-1003">Cell membrane</keyword>
<dbReference type="FunFam" id="3.90.810.10:FF:000004">
    <property type="entry name" value="CDC42 small effector protein 2"/>
    <property type="match status" value="1"/>
</dbReference>
<protein>
    <recommendedName>
        <fullName evidence="12">CRIB domain-containing protein</fullName>
    </recommendedName>
</protein>
<feature type="region of interest" description="Disordered" evidence="11">
    <location>
        <begin position="33"/>
        <end position="89"/>
    </location>
</feature>
<evidence type="ECO:0000256" key="9">
    <source>
        <dbReference type="ARBA" id="ARBA00023212"/>
    </source>
</evidence>
<evidence type="ECO:0000313" key="14">
    <source>
        <dbReference type="Proteomes" id="UP000030746"/>
    </source>
</evidence>
<evidence type="ECO:0000256" key="3">
    <source>
        <dbReference type="ARBA" id="ARBA00005720"/>
    </source>
</evidence>
<keyword evidence="8" id="KW-0564">Palmitate</keyword>
<evidence type="ECO:0000256" key="1">
    <source>
        <dbReference type="ARBA" id="ARBA00004193"/>
    </source>
</evidence>
<evidence type="ECO:0000256" key="7">
    <source>
        <dbReference type="ARBA" id="ARBA00023136"/>
    </source>
</evidence>
<feature type="compositionally biased region" description="Polar residues" evidence="11">
    <location>
        <begin position="46"/>
        <end position="71"/>
    </location>
</feature>
<dbReference type="OMA" id="CCIGGQP"/>
<dbReference type="GeneID" id="20233141"/>
<evidence type="ECO:0000256" key="4">
    <source>
        <dbReference type="ARBA" id="ARBA00022475"/>
    </source>
</evidence>
<dbReference type="CDD" id="cd00132">
    <property type="entry name" value="CRIB"/>
    <property type="match status" value="1"/>
</dbReference>
<keyword evidence="7" id="KW-0472">Membrane</keyword>
<dbReference type="InterPro" id="IPR000095">
    <property type="entry name" value="CRIB_dom"/>
</dbReference>
<dbReference type="STRING" id="225164.V3ZLB4"/>
<dbReference type="GO" id="GO:0031267">
    <property type="term" value="F:small GTPase binding"/>
    <property type="evidence" value="ECO:0007669"/>
    <property type="project" value="InterPro"/>
</dbReference>
<dbReference type="PROSITE" id="PS50108">
    <property type="entry name" value="CRIB"/>
    <property type="match status" value="1"/>
</dbReference>
<keyword evidence="14" id="KW-1185">Reference proteome</keyword>
<evidence type="ECO:0000256" key="6">
    <source>
        <dbReference type="ARBA" id="ARBA00022960"/>
    </source>
</evidence>
<dbReference type="InterPro" id="IPR036936">
    <property type="entry name" value="CRIB_dom_sf"/>
</dbReference>
<keyword evidence="6" id="KW-0133">Cell shape</keyword>
<evidence type="ECO:0000256" key="10">
    <source>
        <dbReference type="ARBA" id="ARBA00023288"/>
    </source>
</evidence>
<evidence type="ECO:0000256" key="2">
    <source>
        <dbReference type="ARBA" id="ARBA00004245"/>
    </source>
</evidence>
<dbReference type="AlphaFoldDB" id="V3ZLB4"/>
<evidence type="ECO:0000259" key="12">
    <source>
        <dbReference type="PROSITE" id="PS50108"/>
    </source>
</evidence>
<reference evidence="13 14" key="1">
    <citation type="journal article" date="2013" name="Nature">
        <title>Insights into bilaterian evolution from three spiralian genomes.</title>
        <authorList>
            <person name="Simakov O."/>
            <person name="Marletaz F."/>
            <person name="Cho S.J."/>
            <person name="Edsinger-Gonzales E."/>
            <person name="Havlak P."/>
            <person name="Hellsten U."/>
            <person name="Kuo D.H."/>
            <person name="Larsson T."/>
            <person name="Lv J."/>
            <person name="Arendt D."/>
            <person name="Savage R."/>
            <person name="Osoegawa K."/>
            <person name="de Jong P."/>
            <person name="Grimwood J."/>
            <person name="Chapman J.A."/>
            <person name="Shapiro H."/>
            <person name="Aerts A."/>
            <person name="Otillar R.P."/>
            <person name="Terry A.Y."/>
            <person name="Boore J.L."/>
            <person name="Grigoriev I.V."/>
            <person name="Lindberg D.R."/>
            <person name="Seaver E.C."/>
            <person name="Weisblat D.A."/>
            <person name="Putnam N.H."/>
            <person name="Rokhsar D.S."/>
        </authorList>
    </citation>
    <scope>NUCLEOTIDE SEQUENCE [LARGE SCALE GENOMIC DNA]</scope>
</reference>
<dbReference type="GO" id="GO:0035023">
    <property type="term" value="P:regulation of Rho protein signal transduction"/>
    <property type="evidence" value="ECO:0007669"/>
    <property type="project" value="InterPro"/>
</dbReference>
<keyword evidence="5" id="KW-0963">Cytoplasm</keyword>
<comment type="subcellular location">
    <subcellularLocation>
        <location evidence="1">Cell membrane</location>
        <topology evidence="1">Lipid-anchor</topology>
    </subcellularLocation>
    <subcellularLocation>
        <location evidence="2">Cytoplasm</location>
        <location evidence="2">Cytoskeleton</location>
    </subcellularLocation>
</comment>
<dbReference type="PANTHER" id="PTHR13502:SF6">
    <property type="entry name" value="CDC42 SMALL EFFECTOR PROTEIN HOMOLOG"/>
    <property type="match status" value="1"/>
</dbReference>
<dbReference type="EMBL" id="KB203331">
    <property type="protein sequence ID" value="ESO85082.1"/>
    <property type="molecule type" value="Genomic_DNA"/>
</dbReference>
<dbReference type="RefSeq" id="XP_009064224.1">
    <property type="nucleotide sequence ID" value="XM_009065976.1"/>
</dbReference>
<dbReference type="PANTHER" id="PTHR13502">
    <property type="entry name" value="CDC42 SMALL EFFECTOR PROTEIN HOMOLOG"/>
    <property type="match status" value="1"/>
</dbReference>
<dbReference type="Proteomes" id="UP000030746">
    <property type="component" value="Unassembled WGS sequence"/>
</dbReference>
<dbReference type="OrthoDB" id="5559822at2759"/>
<accession>V3ZLB4</accession>
<dbReference type="InterPro" id="IPR039056">
    <property type="entry name" value="SPEC"/>
</dbReference>
<proteinExistence type="inferred from homology"/>
<comment type="similarity">
    <text evidence="3">Belongs to the CDC42SE/SPEC family.</text>
</comment>
<dbReference type="HOGENOM" id="CLU_173417_1_0_1"/>
<gene>
    <name evidence="13" type="ORF">LOTGIDRAFT_131039</name>
</gene>
<dbReference type="SMART" id="SM00285">
    <property type="entry name" value="PBD"/>
    <property type="match status" value="1"/>
</dbReference>
<keyword evidence="10" id="KW-0449">Lipoprotein</keyword>
<sequence>MGDTLLCLNCCITEQPQPKRQRRRIDRSMIGAPTDFRHTAHVGSGDVSNNSSTLNSVQGQMSSKGGYSNHVSPGHLQLTVVDLPARNNR</sequence>
<dbReference type="GO" id="GO:0008360">
    <property type="term" value="P:regulation of cell shape"/>
    <property type="evidence" value="ECO:0007669"/>
    <property type="project" value="UniProtKB-KW"/>
</dbReference>
<dbReference type="GO" id="GO:0005856">
    <property type="term" value="C:cytoskeleton"/>
    <property type="evidence" value="ECO:0007669"/>
    <property type="project" value="UniProtKB-SubCell"/>
</dbReference>
<dbReference type="Pfam" id="PF00786">
    <property type="entry name" value="PBD"/>
    <property type="match status" value="1"/>
</dbReference>
<dbReference type="GO" id="GO:0005886">
    <property type="term" value="C:plasma membrane"/>
    <property type="evidence" value="ECO:0007669"/>
    <property type="project" value="UniProtKB-SubCell"/>
</dbReference>
<evidence type="ECO:0000313" key="13">
    <source>
        <dbReference type="EMBL" id="ESO85082.1"/>
    </source>
</evidence>
<evidence type="ECO:0000256" key="11">
    <source>
        <dbReference type="SAM" id="MobiDB-lite"/>
    </source>
</evidence>
<keyword evidence="9" id="KW-0206">Cytoskeleton</keyword>
<evidence type="ECO:0000256" key="8">
    <source>
        <dbReference type="ARBA" id="ARBA00023139"/>
    </source>
</evidence>
<dbReference type="CTD" id="20233141"/>